<comment type="caution">
    <text evidence="1">The sequence shown here is derived from an EMBL/GenBank/DDBJ whole genome shotgun (WGS) entry which is preliminary data.</text>
</comment>
<keyword evidence="2" id="KW-1185">Reference proteome</keyword>
<proteinExistence type="predicted"/>
<dbReference type="Proteomes" id="UP001567350">
    <property type="component" value="Unassembled WGS sequence"/>
</dbReference>
<reference evidence="1 2" key="1">
    <citation type="submission" date="2024-08" db="EMBL/GenBank/DDBJ databases">
        <authorList>
            <person name="Feng Z."/>
            <person name="Ronholm J."/>
        </authorList>
    </citation>
    <scope>NUCLEOTIDE SEQUENCE [LARGE SCALE GENOMIC DNA]</scope>
    <source>
        <strain evidence="1 2">4-AB0-8</strain>
    </source>
</reference>
<accession>A0ABV4IG94</accession>
<organism evidence="1 2">
    <name type="scientific">Comamonas jiangduensis</name>
    <dbReference type="NCBI Taxonomy" id="1194168"/>
    <lineage>
        <taxon>Bacteria</taxon>
        <taxon>Pseudomonadati</taxon>
        <taxon>Pseudomonadota</taxon>
        <taxon>Betaproteobacteria</taxon>
        <taxon>Burkholderiales</taxon>
        <taxon>Comamonadaceae</taxon>
        <taxon>Comamonas</taxon>
    </lineage>
</organism>
<sequence>MPILHEKSQYLIARGRVYFDPYDASEQLTGEIDLGNCPGVALTIATEKAEHFSSQGGLREKDGAWVVQVDRTGTLNCDNFSPQNAALWLSGTHEVKSQAATPVTGEERKVLPGRQYQLGATAANPLGVRNVTDVTVALKSGGTALVAGTDYNVDLATGRVQILAGGAIAVATDVLFGYKPVAATYDAVKSGASAELTGALRIVSDNAAGGDRDWYLPKVTLTPNGDLPLIAEGTDVVAMEFGLEALKPANAEAIYCNGRPVAV</sequence>
<name>A0ABV4IG94_9BURK</name>
<protein>
    <submittedName>
        <fullName evidence="1">Uncharacterized protein</fullName>
    </submittedName>
</protein>
<dbReference type="EMBL" id="JBGJLR010000023">
    <property type="protein sequence ID" value="MEZ2740859.1"/>
    <property type="molecule type" value="Genomic_DNA"/>
</dbReference>
<gene>
    <name evidence="1" type="ORF">ACBP88_15645</name>
</gene>
<dbReference type="RefSeq" id="WP_286997486.1">
    <property type="nucleotide sequence ID" value="NZ_DALYTO010000014.1"/>
</dbReference>
<evidence type="ECO:0000313" key="2">
    <source>
        <dbReference type="Proteomes" id="UP001567350"/>
    </source>
</evidence>
<evidence type="ECO:0000313" key="1">
    <source>
        <dbReference type="EMBL" id="MEZ2740859.1"/>
    </source>
</evidence>